<comment type="caution">
    <text evidence="1">The sequence shown here is derived from an EMBL/GenBank/DDBJ whole genome shotgun (WGS) entry which is preliminary data.</text>
</comment>
<evidence type="ECO:0000313" key="1">
    <source>
        <dbReference type="EMBL" id="KAF9885850.1"/>
    </source>
</evidence>
<keyword evidence="2" id="KW-1185">Reference proteome</keyword>
<gene>
    <name evidence="1" type="ORF">FE257_012322</name>
</gene>
<organism evidence="1 2">
    <name type="scientific">Aspergillus nanangensis</name>
    <dbReference type="NCBI Taxonomy" id="2582783"/>
    <lineage>
        <taxon>Eukaryota</taxon>
        <taxon>Fungi</taxon>
        <taxon>Dikarya</taxon>
        <taxon>Ascomycota</taxon>
        <taxon>Pezizomycotina</taxon>
        <taxon>Eurotiomycetes</taxon>
        <taxon>Eurotiomycetidae</taxon>
        <taxon>Eurotiales</taxon>
        <taxon>Aspergillaceae</taxon>
        <taxon>Aspergillus</taxon>
        <taxon>Aspergillus subgen. Circumdati</taxon>
    </lineage>
</organism>
<evidence type="ECO:0000313" key="2">
    <source>
        <dbReference type="Proteomes" id="UP001194746"/>
    </source>
</evidence>
<dbReference type="AlphaFoldDB" id="A0AAD4GQU1"/>
<name>A0AAD4GQU1_ASPNN</name>
<dbReference type="Proteomes" id="UP001194746">
    <property type="component" value="Unassembled WGS sequence"/>
</dbReference>
<protein>
    <submittedName>
        <fullName evidence="1">Uncharacterized protein</fullName>
    </submittedName>
</protein>
<accession>A0AAD4GQU1</accession>
<reference evidence="1" key="2">
    <citation type="submission" date="2020-02" db="EMBL/GenBank/DDBJ databases">
        <authorList>
            <person name="Gilchrist C.L.M."/>
            <person name="Chooi Y.-H."/>
        </authorList>
    </citation>
    <scope>NUCLEOTIDE SEQUENCE</scope>
    <source>
        <strain evidence="1">MST-FP2251</strain>
    </source>
</reference>
<proteinExistence type="predicted"/>
<reference evidence="1" key="1">
    <citation type="journal article" date="2019" name="Beilstein J. Org. Chem.">
        <title>Nanangenines: drimane sesquiterpenoids as the dominant metabolite cohort of a novel Australian fungus, Aspergillus nanangensis.</title>
        <authorList>
            <person name="Lacey H.J."/>
            <person name="Gilchrist C.L.M."/>
            <person name="Crombie A."/>
            <person name="Kalaitzis J.A."/>
            <person name="Vuong D."/>
            <person name="Rutledge P.J."/>
            <person name="Turner P."/>
            <person name="Pitt J.I."/>
            <person name="Lacey E."/>
            <person name="Chooi Y.H."/>
            <person name="Piggott A.M."/>
        </authorList>
    </citation>
    <scope>NUCLEOTIDE SEQUENCE</scope>
    <source>
        <strain evidence="1">MST-FP2251</strain>
    </source>
</reference>
<dbReference type="EMBL" id="VCAU01000088">
    <property type="protein sequence ID" value="KAF9885850.1"/>
    <property type="molecule type" value="Genomic_DNA"/>
</dbReference>
<sequence>MGRSWASVLTSISTASSSTGEVRSNPILAVIMLDTRQADHQLKGALREPTELRATINTSLRTYTQPENLVMEGIKSAPGHTIKAFVDKKESVEQLREDQGWLKPPPCVQLQGAQVSCLIDSFSVGYSHAASPISTNCIRDDLNTDEATHKCQQMQAFEGVHASRASHNALTPNKNSIEYNPGQAKILESEWRLGIDWNRQQDKWIRHGPHN</sequence>